<dbReference type="HOGENOM" id="CLU_1809051_0_0_1"/>
<proteinExistence type="predicted"/>
<reference evidence="1 3" key="2">
    <citation type="journal article" date="2014" name="BMC Genomics">
        <title>An improved genome release (version Mt4.0) for the model legume Medicago truncatula.</title>
        <authorList>
            <person name="Tang H."/>
            <person name="Krishnakumar V."/>
            <person name="Bidwell S."/>
            <person name="Rosen B."/>
            <person name="Chan A."/>
            <person name="Zhou S."/>
            <person name="Gentzbittel L."/>
            <person name="Childs K.L."/>
            <person name="Yandell M."/>
            <person name="Gundlach H."/>
            <person name="Mayer K.F."/>
            <person name="Schwartz D.C."/>
            <person name="Town C.D."/>
        </authorList>
    </citation>
    <scope>GENOME REANNOTATION</scope>
    <source>
        <strain evidence="1">A17</strain>
        <strain evidence="2 3">cv. Jemalong A17</strain>
    </source>
</reference>
<dbReference type="AlphaFoldDB" id="A0A072VQ26"/>
<dbReference type="Proteomes" id="UP000002051">
    <property type="component" value="Unassembled WGS sequence"/>
</dbReference>
<sequence length="143" mass="16392">MWYQPGHQALNIKSINTLTGHQTLNVKSKSSQGIKPSTSNDQTKAIGKLTKLSKTFMLTPKANSKHKRVKKTQECETGYAVIVQLARRGVTKCIFYENMFGMQKYVPSIIFRLDKINCVKRVRTDIKRKHRHPMKPQSYAAKL</sequence>
<reference evidence="2" key="3">
    <citation type="submission" date="2015-04" db="UniProtKB">
        <authorList>
            <consortium name="EnsemblPlants"/>
        </authorList>
    </citation>
    <scope>IDENTIFICATION</scope>
    <source>
        <strain evidence="2">cv. Jemalong A17</strain>
    </source>
</reference>
<evidence type="ECO:0000313" key="3">
    <source>
        <dbReference type="Proteomes" id="UP000002051"/>
    </source>
</evidence>
<keyword evidence="3" id="KW-1185">Reference proteome</keyword>
<protein>
    <submittedName>
        <fullName evidence="1 2">Uncharacterized protein</fullName>
    </submittedName>
</protein>
<evidence type="ECO:0000313" key="1">
    <source>
        <dbReference type="EMBL" id="KEH40235.1"/>
    </source>
</evidence>
<accession>A0A072VQ26</accession>
<gene>
    <name evidence="1" type="ordered locus">MTR_1g025765</name>
</gene>
<evidence type="ECO:0000313" key="2">
    <source>
        <dbReference type="EnsemblPlants" id="KEH40235"/>
    </source>
</evidence>
<dbReference type="EnsemblPlants" id="KEH40235">
    <property type="protein sequence ID" value="KEH40235"/>
    <property type="gene ID" value="MTR_1g025765"/>
</dbReference>
<reference evidence="1 3" key="1">
    <citation type="journal article" date="2011" name="Nature">
        <title>The Medicago genome provides insight into the evolution of rhizobial symbioses.</title>
        <authorList>
            <person name="Young N.D."/>
            <person name="Debelle F."/>
            <person name="Oldroyd G.E."/>
            <person name="Geurts R."/>
            <person name="Cannon S.B."/>
            <person name="Udvardi M.K."/>
            <person name="Benedito V.A."/>
            <person name="Mayer K.F."/>
            <person name="Gouzy J."/>
            <person name="Schoof H."/>
            <person name="Van de Peer Y."/>
            <person name="Proost S."/>
            <person name="Cook D.R."/>
            <person name="Meyers B.C."/>
            <person name="Spannagl M."/>
            <person name="Cheung F."/>
            <person name="De Mita S."/>
            <person name="Krishnakumar V."/>
            <person name="Gundlach H."/>
            <person name="Zhou S."/>
            <person name="Mudge J."/>
            <person name="Bharti A.K."/>
            <person name="Murray J.D."/>
            <person name="Naoumkina M.A."/>
            <person name="Rosen B."/>
            <person name="Silverstein K.A."/>
            <person name="Tang H."/>
            <person name="Rombauts S."/>
            <person name="Zhao P.X."/>
            <person name="Zhou P."/>
            <person name="Barbe V."/>
            <person name="Bardou P."/>
            <person name="Bechner M."/>
            <person name="Bellec A."/>
            <person name="Berger A."/>
            <person name="Berges H."/>
            <person name="Bidwell S."/>
            <person name="Bisseling T."/>
            <person name="Choisne N."/>
            <person name="Couloux A."/>
            <person name="Denny R."/>
            <person name="Deshpande S."/>
            <person name="Dai X."/>
            <person name="Doyle J.J."/>
            <person name="Dudez A.M."/>
            <person name="Farmer A.D."/>
            <person name="Fouteau S."/>
            <person name="Franken C."/>
            <person name="Gibelin C."/>
            <person name="Gish J."/>
            <person name="Goldstein S."/>
            <person name="Gonzalez A.J."/>
            <person name="Green P.J."/>
            <person name="Hallab A."/>
            <person name="Hartog M."/>
            <person name="Hua A."/>
            <person name="Humphray S.J."/>
            <person name="Jeong D.H."/>
            <person name="Jing Y."/>
            <person name="Jocker A."/>
            <person name="Kenton S.M."/>
            <person name="Kim D.J."/>
            <person name="Klee K."/>
            <person name="Lai H."/>
            <person name="Lang C."/>
            <person name="Lin S."/>
            <person name="Macmil S.L."/>
            <person name="Magdelenat G."/>
            <person name="Matthews L."/>
            <person name="McCorrison J."/>
            <person name="Monaghan E.L."/>
            <person name="Mun J.H."/>
            <person name="Najar F.Z."/>
            <person name="Nicholson C."/>
            <person name="Noirot C."/>
            <person name="O'Bleness M."/>
            <person name="Paule C.R."/>
            <person name="Poulain J."/>
            <person name="Prion F."/>
            <person name="Qin B."/>
            <person name="Qu C."/>
            <person name="Retzel E.F."/>
            <person name="Riddle C."/>
            <person name="Sallet E."/>
            <person name="Samain S."/>
            <person name="Samson N."/>
            <person name="Sanders I."/>
            <person name="Saurat O."/>
            <person name="Scarpelli C."/>
            <person name="Schiex T."/>
            <person name="Segurens B."/>
            <person name="Severin A.J."/>
            <person name="Sherrier D.J."/>
            <person name="Shi R."/>
            <person name="Sims S."/>
            <person name="Singer S.R."/>
            <person name="Sinharoy S."/>
            <person name="Sterck L."/>
            <person name="Viollet A."/>
            <person name="Wang B.B."/>
            <person name="Wang K."/>
            <person name="Wang M."/>
            <person name="Wang X."/>
            <person name="Warfsmann J."/>
            <person name="Weissenbach J."/>
            <person name="White D.D."/>
            <person name="White J.D."/>
            <person name="Wiley G.B."/>
            <person name="Wincker P."/>
            <person name="Xing Y."/>
            <person name="Yang L."/>
            <person name="Yao Z."/>
            <person name="Ying F."/>
            <person name="Zhai J."/>
            <person name="Zhou L."/>
            <person name="Zuber A."/>
            <person name="Denarie J."/>
            <person name="Dixon R.A."/>
            <person name="May G.D."/>
            <person name="Schwartz D.C."/>
            <person name="Rogers J."/>
            <person name="Quetier F."/>
            <person name="Town C.D."/>
            <person name="Roe B.A."/>
        </authorList>
    </citation>
    <scope>NUCLEOTIDE SEQUENCE [LARGE SCALE GENOMIC DNA]</scope>
    <source>
        <strain evidence="1">A17</strain>
        <strain evidence="2 3">cv. Jemalong A17</strain>
    </source>
</reference>
<dbReference type="EMBL" id="CM001217">
    <property type="protein sequence ID" value="KEH40235.1"/>
    <property type="molecule type" value="Genomic_DNA"/>
</dbReference>
<name>A0A072VQ26_MEDTR</name>
<organism evidence="1 3">
    <name type="scientific">Medicago truncatula</name>
    <name type="common">Barrel medic</name>
    <name type="synonym">Medicago tribuloides</name>
    <dbReference type="NCBI Taxonomy" id="3880"/>
    <lineage>
        <taxon>Eukaryota</taxon>
        <taxon>Viridiplantae</taxon>
        <taxon>Streptophyta</taxon>
        <taxon>Embryophyta</taxon>
        <taxon>Tracheophyta</taxon>
        <taxon>Spermatophyta</taxon>
        <taxon>Magnoliopsida</taxon>
        <taxon>eudicotyledons</taxon>
        <taxon>Gunneridae</taxon>
        <taxon>Pentapetalae</taxon>
        <taxon>rosids</taxon>
        <taxon>fabids</taxon>
        <taxon>Fabales</taxon>
        <taxon>Fabaceae</taxon>
        <taxon>Papilionoideae</taxon>
        <taxon>50 kb inversion clade</taxon>
        <taxon>NPAAA clade</taxon>
        <taxon>Hologalegina</taxon>
        <taxon>IRL clade</taxon>
        <taxon>Trifolieae</taxon>
        <taxon>Medicago</taxon>
    </lineage>
</organism>